<keyword evidence="3" id="KW-1185">Reference proteome</keyword>
<dbReference type="Proteomes" id="UP000019491">
    <property type="component" value="Unassembled WGS sequence"/>
</dbReference>
<protein>
    <submittedName>
        <fullName evidence="2">Uncharacterized protein</fullName>
    </submittedName>
</protein>
<gene>
    <name evidence="2" type="ORF">RW1_035_00540</name>
</gene>
<organism evidence="2 3">
    <name type="scientific">Rhodococcus wratislaviensis NBRC 100605</name>
    <dbReference type="NCBI Taxonomy" id="1219028"/>
    <lineage>
        <taxon>Bacteria</taxon>
        <taxon>Bacillati</taxon>
        <taxon>Actinomycetota</taxon>
        <taxon>Actinomycetes</taxon>
        <taxon>Mycobacteriales</taxon>
        <taxon>Nocardiaceae</taxon>
        <taxon>Rhodococcus</taxon>
    </lineage>
</organism>
<dbReference type="AlphaFoldDB" id="X0R7F8"/>
<name>X0R7F8_RHOWR</name>
<reference evidence="2 3" key="1">
    <citation type="submission" date="2014-02" db="EMBL/GenBank/DDBJ databases">
        <title>Whole genome shotgun sequence of Rhodococcus wratislaviensis NBRC 100605.</title>
        <authorList>
            <person name="Hosoyama A."/>
            <person name="Tsuchikane K."/>
            <person name="Yoshida I."/>
            <person name="Ohji S."/>
            <person name="Ichikawa N."/>
            <person name="Yamazoe A."/>
            <person name="Fujita N."/>
        </authorList>
    </citation>
    <scope>NUCLEOTIDE SEQUENCE [LARGE SCALE GENOMIC DNA]</scope>
    <source>
        <strain evidence="2 3">NBRC 100605</strain>
    </source>
</reference>
<feature type="region of interest" description="Disordered" evidence="1">
    <location>
        <begin position="42"/>
        <end position="78"/>
    </location>
</feature>
<dbReference type="EMBL" id="BAWF01000035">
    <property type="protein sequence ID" value="GAF46910.1"/>
    <property type="molecule type" value="Genomic_DNA"/>
</dbReference>
<evidence type="ECO:0000313" key="2">
    <source>
        <dbReference type="EMBL" id="GAF46910.1"/>
    </source>
</evidence>
<proteinExistence type="predicted"/>
<evidence type="ECO:0000313" key="3">
    <source>
        <dbReference type="Proteomes" id="UP000019491"/>
    </source>
</evidence>
<comment type="caution">
    <text evidence="2">The sequence shown here is derived from an EMBL/GenBank/DDBJ whole genome shotgun (WGS) entry which is preliminary data.</text>
</comment>
<evidence type="ECO:0000256" key="1">
    <source>
        <dbReference type="SAM" id="MobiDB-lite"/>
    </source>
</evidence>
<accession>X0R7F8</accession>
<sequence>MEHYVRKEPIPYESATAPVRSGNWLPRMLRVLGIILRGLMHDRKPSPYSSLSPRRMDGTHTDIFPFNSSGGGAGGGGA</sequence>
<feature type="compositionally biased region" description="Gly residues" evidence="1">
    <location>
        <begin position="69"/>
        <end position="78"/>
    </location>
</feature>